<dbReference type="InterPro" id="IPR008972">
    <property type="entry name" value="Cupredoxin"/>
</dbReference>
<gene>
    <name evidence="1" type="ORF">ELE36_05955</name>
</gene>
<sequence>MQFKLDVCLDIRSGALGRRDASTSCALPDSESTPFRYISVSDQKVMHYTGAAIPSEANEAGWEDTVRADPGMVTRVIANSKAALAVMSDTSNTRTRK</sequence>
<dbReference type="KEGG" id="xbc:ELE36_05955"/>
<evidence type="ECO:0000313" key="1">
    <source>
        <dbReference type="EMBL" id="QBB69941.1"/>
    </source>
</evidence>
<accession>A0A411HHI7</accession>
<dbReference type="Gene3D" id="2.60.40.420">
    <property type="entry name" value="Cupredoxins - blue copper proteins"/>
    <property type="match status" value="1"/>
</dbReference>
<evidence type="ECO:0000313" key="2">
    <source>
        <dbReference type="Proteomes" id="UP000291562"/>
    </source>
</evidence>
<dbReference type="EMBL" id="CP035704">
    <property type="protein sequence ID" value="QBB69941.1"/>
    <property type="molecule type" value="Genomic_DNA"/>
</dbReference>
<protein>
    <submittedName>
        <fullName evidence="1">Uncharacterized protein</fullName>
    </submittedName>
</protein>
<organism evidence="1 2">
    <name type="scientific">Pseudolysobacter antarcticus</name>
    <dbReference type="NCBI Taxonomy" id="2511995"/>
    <lineage>
        <taxon>Bacteria</taxon>
        <taxon>Pseudomonadati</taxon>
        <taxon>Pseudomonadota</taxon>
        <taxon>Gammaproteobacteria</taxon>
        <taxon>Lysobacterales</taxon>
        <taxon>Rhodanobacteraceae</taxon>
        <taxon>Pseudolysobacter</taxon>
    </lineage>
</organism>
<dbReference type="RefSeq" id="WP_129832200.1">
    <property type="nucleotide sequence ID" value="NZ_CP035704.1"/>
</dbReference>
<name>A0A411HHI7_9GAMM</name>
<dbReference type="OrthoDB" id="9757546at2"/>
<dbReference type="AlphaFoldDB" id="A0A411HHI7"/>
<proteinExistence type="predicted"/>
<reference evidence="1 2" key="1">
    <citation type="submission" date="2019-01" db="EMBL/GenBank/DDBJ databases">
        <title>Pseudolysobacter antarctica gen. nov., sp. nov., isolated from Fildes Peninsula, Antarctica.</title>
        <authorList>
            <person name="Wei Z."/>
            <person name="Peng F."/>
        </authorList>
    </citation>
    <scope>NUCLEOTIDE SEQUENCE [LARGE SCALE GENOMIC DNA]</scope>
    <source>
        <strain evidence="1 2">AQ6-296</strain>
    </source>
</reference>
<keyword evidence="2" id="KW-1185">Reference proteome</keyword>
<dbReference type="Proteomes" id="UP000291562">
    <property type="component" value="Chromosome"/>
</dbReference>